<evidence type="ECO:0000259" key="3">
    <source>
        <dbReference type="Pfam" id="PF19019"/>
    </source>
</evidence>
<dbReference type="InterPro" id="IPR009878">
    <property type="entry name" value="Phlebovirus_G2_fusion"/>
</dbReference>
<evidence type="ECO:0000256" key="1">
    <source>
        <dbReference type="SAM" id="Phobius"/>
    </source>
</evidence>
<feature type="non-terminal residue" evidence="4">
    <location>
        <position position="370"/>
    </location>
</feature>
<dbReference type="Pfam" id="PF07245">
    <property type="entry name" value="Phlebovirus_G2"/>
    <property type="match status" value="1"/>
</dbReference>
<feature type="transmembrane region" description="Helical" evidence="1">
    <location>
        <begin position="343"/>
        <end position="369"/>
    </location>
</feature>
<evidence type="ECO:0000313" key="4">
    <source>
        <dbReference type="EMBL" id="AIB06818.1"/>
    </source>
</evidence>
<accession>A0A060DAV7</accession>
<sequence length="370" mass="41791">LVNGFWGNSCFFAESACKYYRVFFTPKGDTYEVYNCPTWEWIAELEITTIDAKTTVETVLLTSSQPFVKDSLSVRLTSISTKPNVLYSKCFMKKMARMYEGYPISSVECNVKTESTPGIVGEIQCPSAKDADDMTLKCSYLENLFSIYVNGNDLIFRSGVIDVDDIYRNNLLPMQFPGMTLEHTSQGVPYINTHEASLFTLHISMKDYRVSIAETQVECGSTFVNLTGCYKCDSGARVCLDSTASSYPAVFRMSCPGVIPQLKTIKTKGIWCMNLPLTRENVEMECETSCGYNKNTVKINGRLVYIPNRRPTYENSTVIENIVSESFITSGIRWLMGLSWTSYIYLMISLVVGIILTYIILWVILPLILR</sequence>
<dbReference type="Pfam" id="PF19019">
    <property type="entry name" value="Phlebo_G2_C"/>
    <property type="match status" value="1"/>
</dbReference>
<reference evidence="4" key="1">
    <citation type="journal article" date="2014" name="Virol. J.">
        <title>Viral metagenomic analysis of feces of wild small carnivores.</title>
        <authorList>
            <person name="Bodewes R."/>
            <person name="Ruiz-Gonzalez A."/>
            <person name="Schapendonk C.M."/>
            <person name="van den Brand J.M."/>
            <person name="Osterhaus A.D."/>
            <person name="Smits S.L."/>
        </authorList>
    </citation>
    <scope>NUCLEOTIDE SEQUENCE</scope>
    <source>
        <strain evidence="4">S38</strain>
    </source>
</reference>
<dbReference type="Gene3D" id="2.60.40.3770">
    <property type="match status" value="1"/>
</dbReference>
<name>A0A060DAV7_9VIRU</name>
<feature type="domain" description="Phlebovirus glycoprotein G2 C-terminal" evidence="3">
    <location>
        <begin position="217"/>
        <end position="365"/>
    </location>
</feature>
<evidence type="ECO:0000259" key="2">
    <source>
        <dbReference type="Pfam" id="PF07245"/>
    </source>
</evidence>
<proteinExistence type="predicted"/>
<keyword evidence="1" id="KW-0472">Membrane</keyword>
<feature type="domain" description="Phlebovirus glycoprotein G2 fusion" evidence="2">
    <location>
        <begin position="2"/>
        <end position="203"/>
    </location>
</feature>
<dbReference type="InterPro" id="IPR043603">
    <property type="entry name" value="Phlebo_G2_C"/>
</dbReference>
<feature type="non-terminal residue" evidence="4">
    <location>
        <position position="1"/>
    </location>
</feature>
<keyword evidence="1" id="KW-0812">Transmembrane</keyword>
<protein>
    <submittedName>
        <fullName evidence="4">Glycoprotein</fullName>
    </submittedName>
</protein>
<organism evidence="4">
    <name type="scientific">Fox fecal bunyavirus</name>
    <dbReference type="NCBI Taxonomy" id="1504567"/>
    <lineage>
        <taxon>Viruses</taxon>
        <taxon>Riboviria</taxon>
        <taxon>Orthornavirae</taxon>
        <taxon>Negarnaviricota</taxon>
        <taxon>Polyploviricotina</taxon>
        <taxon>Bunyaviricetes</taxon>
        <taxon>Elliovirales</taxon>
        <taxon>Peribunyaviridae</taxon>
    </lineage>
</organism>
<dbReference type="EMBL" id="KF823819">
    <property type="protein sequence ID" value="AIB06818.1"/>
    <property type="molecule type" value="Viral_cRNA"/>
</dbReference>
<keyword evidence="1" id="KW-1133">Transmembrane helix</keyword>